<gene>
    <name evidence="1" type="ORF">PHYSODRAFT_457591</name>
</gene>
<evidence type="ECO:0000313" key="1">
    <source>
        <dbReference type="EMBL" id="EGZ21782.1"/>
    </source>
</evidence>
<dbReference type="RefSeq" id="XP_009524499.1">
    <property type="nucleotide sequence ID" value="XM_009526204.1"/>
</dbReference>
<dbReference type="KEGG" id="psoj:PHYSODRAFT_457591"/>
<name>G4Z730_PHYSP</name>
<dbReference type="InParanoid" id="G4Z730"/>
<dbReference type="OMA" id="EMRTSKY"/>
<reference evidence="1 2" key="1">
    <citation type="journal article" date="2006" name="Science">
        <title>Phytophthora genome sequences uncover evolutionary origins and mechanisms of pathogenesis.</title>
        <authorList>
            <person name="Tyler B.M."/>
            <person name="Tripathy S."/>
            <person name="Zhang X."/>
            <person name="Dehal P."/>
            <person name="Jiang R.H."/>
            <person name="Aerts A."/>
            <person name="Arredondo F.D."/>
            <person name="Baxter L."/>
            <person name="Bensasson D."/>
            <person name="Beynon J.L."/>
            <person name="Chapman J."/>
            <person name="Damasceno C.M."/>
            <person name="Dorrance A.E."/>
            <person name="Dou D."/>
            <person name="Dickerman A.W."/>
            <person name="Dubchak I.L."/>
            <person name="Garbelotto M."/>
            <person name="Gijzen M."/>
            <person name="Gordon S.G."/>
            <person name="Govers F."/>
            <person name="Grunwald N.J."/>
            <person name="Huang W."/>
            <person name="Ivors K.L."/>
            <person name="Jones R.W."/>
            <person name="Kamoun S."/>
            <person name="Krampis K."/>
            <person name="Lamour K.H."/>
            <person name="Lee M.K."/>
            <person name="McDonald W.H."/>
            <person name="Medina M."/>
            <person name="Meijer H.J."/>
            <person name="Nordberg E.K."/>
            <person name="Maclean D.J."/>
            <person name="Ospina-Giraldo M.D."/>
            <person name="Morris P.F."/>
            <person name="Phuntumart V."/>
            <person name="Putnam N.H."/>
            <person name="Rash S."/>
            <person name="Rose J.K."/>
            <person name="Sakihama Y."/>
            <person name="Salamov A.A."/>
            <person name="Savidor A."/>
            <person name="Scheuring C.F."/>
            <person name="Smith B.M."/>
            <person name="Sobral B.W."/>
            <person name="Terry A."/>
            <person name="Torto-Alalibo T.A."/>
            <person name="Win J."/>
            <person name="Xu Z."/>
            <person name="Zhang H."/>
            <person name="Grigoriev I.V."/>
            <person name="Rokhsar D.S."/>
            <person name="Boore J.L."/>
        </authorList>
    </citation>
    <scope>NUCLEOTIDE SEQUENCE [LARGE SCALE GENOMIC DNA]</scope>
    <source>
        <strain evidence="1 2">P6497</strain>
    </source>
</reference>
<evidence type="ECO:0000313" key="2">
    <source>
        <dbReference type="Proteomes" id="UP000002640"/>
    </source>
</evidence>
<accession>G4Z730</accession>
<sequence length="174" mass="19502">MRTAQQVLECLTSVTSGQTPTIHGNAPKLRNVSRIQRDSATNAVLWRLSEPLFRDLLAIEIPFSKYAVLLQWLDSRRPSFGFVSTVSVDNEEVPVAPNREIALWWSDHTPQTPRHTPSSAAEDGLVEGGYTVENPTTADYLRCVYEVKEIEFKLTSGVNVPKFRLAALQQFFGP</sequence>
<keyword evidence="2" id="KW-1185">Reference proteome</keyword>
<organism evidence="1 2">
    <name type="scientific">Phytophthora sojae (strain P6497)</name>
    <name type="common">Soybean stem and root rot agent</name>
    <name type="synonym">Phytophthora megasperma f. sp. glycines</name>
    <dbReference type="NCBI Taxonomy" id="1094619"/>
    <lineage>
        <taxon>Eukaryota</taxon>
        <taxon>Sar</taxon>
        <taxon>Stramenopiles</taxon>
        <taxon>Oomycota</taxon>
        <taxon>Peronosporomycetes</taxon>
        <taxon>Peronosporales</taxon>
        <taxon>Peronosporaceae</taxon>
        <taxon>Phytophthora</taxon>
    </lineage>
</organism>
<dbReference type="GeneID" id="20653131"/>
<dbReference type="AlphaFoldDB" id="G4Z730"/>
<dbReference type="Proteomes" id="UP000002640">
    <property type="component" value="Unassembled WGS sequence"/>
</dbReference>
<dbReference type="EMBL" id="JH159153">
    <property type="protein sequence ID" value="EGZ21782.1"/>
    <property type="molecule type" value="Genomic_DNA"/>
</dbReference>
<feature type="non-terminal residue" evidence="1">
    <location>
        <position position="174"/>
    </location>
</feature>
<proteinExistence type="predicted"/>
<protein>
    <submittedName>
        <fullName evidence="1">Uncharacterized protein</fullName>
    </submittedName>
</protein>